<dbReference type="Proteomes" id="UP000076407">
    <property type="component" value="Unassembled WGS sequence"/>
</dbReference>
<accession>A0A182WRE2</accession>
<evidence type="ECO:0008006" key="3">
    <source>
        <dbReference type="Google" id="ProtNLM"/>
    </source>
</evidence>
<reference evidence="1" key="1">
    <citation type="submission" date="2020-05" db="UniProtKB">
        <authorList>
            <consortium name="EnsemblMetazoa"/>
        </authorList>
    </citation>
    <scope>IDENTIFICATION</scope>
    <source>
        <strain evidence="1">SANGQUA</strain>
    </source>
</reference>
<keyword evidence="2" id="KW-1185">Reference proteome</keyword>
<dbReference type="VEuPathDB" id="VectorBase:AQUA000094"/>
<sequence length="96" mass="11311">QSFPQSSKCGKVIPILKLGEDPTQPFRYRSISLPNSSDVEKVFDNVWHDEFVHKLLHYQVQLYLMTKNYLHQGTFQIILKPYMYEVQCVPPGYYKA</sequence>
<name>A0A182WRE2_ANOQN</name>
<dbReference type="EnsemblMetazoa" id="AQUA000094-RA">
    <property type="protein sequence ID" value="AQUA000094-PA"/>
    <property type="gene ID" value="AQUA000094"/>
</dbReference>
<proteinExistence type="predicted"/>
<dbReference type="AlphaFoldDB" id="A0A182WRE2"/>
<evidence type="ECO:0000313" key="2">
    <source>
        <dbReference type="Proteomes" id="UP000076407"/>
    </source>
</evidence>
<organism evidence="1 2">
    <name type="scientific">Anopheles quadriannulatus</name>
    <name type="common">Mosquito</name>
    <dbReference type="NCBI Taxonomy" id="34691"/>
    <lineage>
        <taxon>Eukaryota</taxon>
        <taxon>Metazoa</taxon>
        <taxon>Ecdysozoa</taxon>
        <taxon>Arthropoda</taxon>
        <taxon>Hexapoda</taxon>
        <taxon>Insecta</taxon>
        <taxon>Pterygota</taxon>
        <taxon>Neoptera</taxon>
        <taxon>Endopterygota</taxon>
        <taxon>Diptera</taxon>
        <taxon>Nematocera</taxon>
        <taxon>Culicoidea</taxon>
        <taxon>Culicidae</taxon>
        <taxon>Anophelinae</taxon>
        <taxon>Anopheles</taxon>
    </lineage>
</organism>
<evidence type="ECO:0000313" key="1">
    <source>
        <dbReference type="EnsemblMetazoa" id="AQUA000094-PA"/>
    </source>
</evidence>
<protein>
    <recommendedName>
        <fullName evidence="3">Reverse transcriptase</fullName>
    </recommendedName>
</protein>